<protein>
    <submittedName>
        <fullName evidence="1">Uncharacterized protein</fullName>
    </submittedName>
</protein>
<dbReference type="AlphaFoldDB" id="A0A6M3K4J8"/>
<dbReference type="EMBL" id="MT142259">
    <property type="protein sequence ID" value="QJA77034.1"/>
    <property type="molecule type" value="Genomic_DNA"/>
</dbReference>
<gene>
    <name evidence="1" type="ORF">MM415A01375_0015</name>
</gene>
<sequence>MGMTRKDVRNRLKLMFGLDPNREDSNLTDDQFNMAINDAIRTVAKDVYMIPVERIISVRDGQWEYEMPDDLETIRTAFFLDSDGQYNELSYYSLEQFMHGADPGSNKSDTPLYYSYPKYQSAVVNWFANAGIYDYISISNVTEATFRTLVDTGANFGRTRSGYRIEPGCLVYNLEDNSYGYVRVLNIHTNWVKASGVADSGTSTNILMDQSHNFEDLYVEEGDIIVVPSTGVPDSYGFVTDVDGYKVYYEDMKGLNTRVRKNDTYKVGRATEIVLKVDSPHPGLRNGSLNKFSVSETKATVTGSTVYTLTAVSGVVASVVRAPIAGDIVIAEQVLDEDGVTVLVPGGQHGIVTAVGDSSLTVDKWIGGKPYDGQQCSVKVSDSYQIETKQIEQRVLTIAPTPNYNDAPGEESIVVVYNKKPNFPEDDDDLIELSDDKYQELLLKCSIWQAARLSGRYFDNPQHLTYLEGEYRALVPQFAGDVFAPPFGKPLNVMRNRRSTNTYGRRFQARSGAVYDI</sequence>
<proteinExistence type="predicted"/>
<evidence type="ECO:0000313" key="1">
    <source>
        <dbReference type="EMBL" id="QJA77034.1"/>
    </source>
</evidence>
<name>A0A6M3K4J8_9ZZZZ</name>
<organism evidence="1">
    <name type="scientific">viral metagenome</name>
    <dbReference type="NCBI Taxonomy" id="1070528"/>
    <lineage>
        <taxon>unclassified sequences</taxon>
        <taxon>metagenomes</taxon>
        <taxon>organismal metagenomes</taxon>
    </lineage>
</organism>
<accession>A0A6M3K4J8</accession>
<reference evidence="1" key="1">
    <citation type="submission" date="2020-03" db="EMBL/GenBank/DDBJ databases">
        <title>The deep terrestrial virosphere.</title>
        <authorList>
            <person name="Holmfeldt K."/>
            <person name="Nilsson E."/>
            <person name="Simone D."/>
            <person name="Lopez-Fernandez M."/>
            <person name="Wu X."/>
            <person name="de Brujin I."/>
            <person name="Lundin D."/>
            <person name="Andersson A."/>
            <person name="Bertilsson S."/>
            <person name="Dopson M."/>
        </authorList>
    </citation>
    <scope>NUCLEOTIDE SEQUENCE</scope>
    <source>
        <strain evidence="1">MM415A01375</strain>
    </source>
</reference>